<evidence type="ECO:0000313" key="4">
    <source>
        <dbReference type="EMBL" id="TDT90066.1"/>
    </source>
</evidence>
<gene>
    <name evidence="3" type="ORF">AWY79_11280</name>
    <name evidence="4" type="ORF">EDC59_103372</name>
</gene>
<keyword evidence="1" id="KW-0812">Transmembrane</keyword>
<keyword evidence="5" id="KW-1185">Reference proteome</keyword>
<organism evidence="4 6">
    <name type="scientific">Pseudodesulfovibrio indicus</name>
    <dbReference type="NCBI Taxonomy" id="1716143"/>
    <lineage>
        <taxon>Bacteria</taxon>
        <taxon>Pseudomonadati</taxon>
        <taxon>Thermodesulfobacteriota</taxon>
        <taxon>Desulfovibrionia</taxon>
        <taxon>Desulfovibrionales</taxon>
        <taxon>Desulfovibrionaceae</taxon>
    </lineage>
</organism>
<keyword evidence="1" id="KW-0472">Membrane</keyword>
<feature type="domain" description="AsmA" evidence="2">
    <location>
        <begin position="10"/>
        <end position="190"/>
    </location>
</feature>
<dbReference type="GO" id="GO:0090313">
    <property type="term" value="P:regulation of protein targeting to membrane"/>
    <property type="evidence" value="ECO:0007669"/>
    <property type="project" value="TreeGrafter"/>
</dbReference>
<evidence type="ECO:0000256" key="1">
    <source>
        <dbReference type="SAM" id="Phobius"/>
    </source>
</evidence>
<dbReference type="OrthoDB" id="5437768at2"/>
<dbReference type="RefSeq" id="WP_066803772.1">
    <property type="nucleotide sequence ID" value="NZ_CP014206.1"/>
</dbReference>
<dbReference type="Pfam" id="PF05170">
    <property type="entry name" value="AsmA"/>
    <property type="match status" value="2"/>
</dbReference>
<evidence type="ECO:0000259" key="2">
    <source>
        <dbReference type="Pfam" id="PF05170"/>
    </source>
</evidence>
<evidence type="ECO:0000313" key="5">
    <source>
        <dbReference type="Proteomes" id="UP000055611"/>
    </source>
</evidence>
<feature type="transmembrane region" description="Helical" evidence="1">
    <location>
        <begin position="12"/>
        <end position="31"/>
    </location>
</feature>
<reference evidence="4 6" key="2">
    <citation type="submission" date="2019-03" db="EMBL/GenBank/DDBJ databases">
        <title>Genomic Encyclopedia of Type Strains, Phase IV (KMG-IV): sequencing the most valuable type-strain genomes for metagenomic binning, comparative biology and taxonomic classification.</title>
        <authorList>
            <person name="Goeker M."/>
        </authorList>
    </citation>
    <scope>NUCLEOTIDE SEQUENCE [LARGE SCALE GENOMIC DNA]</scope>
    <source>
        <strain evidence="4 6">DSM 101483</strain>
    </source>
</reference>
<dbReference type="InterPro" id="IPR052894">
    <property type="entry name" value="AsmA-related"/>
</dbReference>
<accession>A0A126QP20</accession>
<dbReference type="EMBL" id="CP014206">
    <property type="protein sequence ID" value="AMK11654.1"/>
    <property type="molecule type" value="Genomic_DNA"/>
</dbReference>
<dbReference type="InterPro" id="IPR007844">
    <property type="entry name" value="AsmA"/>
</dbReference>
<proteinExistence type="predicted"/>
<evidence type="ECO:0000313" key="3">
    <source>
        <dbReference type="EMBL" id="AMK11654.1"/>
    </source>
</evidence>
<evidence type="ECO:0000313" key="6">
    <source>
        <dbReference type="Proteomes" id="UP000295506"/>
    </source>
</evidence>
<dbReference type="PANTHER" id="PTHR30441:SF4">
    <property type="entry name" value="PROTEIN ASMA"/>
    <property type="match status" value="1"/>
</dbReference>
<dbReference type="Proteomes" id="UP000055611">
    <property type="component" value="Chromosome"/>
</dbReference>
<keyword evidence="1" id="KW-1133">Transmembrane helix</keyword>
<feature type="domain" description="AsmA" evidence="2">
    <location>
        <begin position="683"/>
        <end position="970"/>
    </location>
</feature>
<dbReference type="Proteomes" id="UP000295506">
    <property type="component" value="Unassembled WGS sequence"/>
</dbReference>
<protein>
    <submittedName>
        <fullName evidence="4">AsmA protein</fullName>
    </submittedName>
</protein>
<dbReference type="GO" id="GO:0005886">
    <property type="term" value="C:plasma membrane"/>
    <property type="evidence" value="ECO:0007669"/>
    <property type="project" value="TreeGrafter"/>
</dbReference>
<dbReference type="EMBL" id="SOBK01000003">
    <property type="protein sequence ID" value="TDT90066.1"/>
    <property type="molecule type" value="Genomic_DNA"/>
</dbReference>
<dbReference type="AlphaFoldDB" id="A0A126QP20"/>
<dbReference type="PANTHER" id="PTHR30441">
    <property type="entry name" value="DUF748 DOMAIN-CONTAINING PROTEIN"/>
    <property type="match status" value="1"/>
</dbReference>
<name>A0A126QP20_9BACT</name>
<dbReference type="KEGG" id="dej:AWY79_11280"/>
<reference evidence="3 5" key="1">
    <citation type="journal article" date="2016" name="Front. Microbiol.">
        <title>Genome Sequence of the Piezophilic, Mesophilic Sulfate-Reducing Bacterium Desulfovibrio indicus J2T.</title>
        <authorList>
            <person name="Cao J."/>
            <person name="Maignien L."/>
            <person name="Shao Z."/>
            <person name="Alain K."/>
            <person name="Jebbar M."/>
        </authorList>
    </citation>
    <scope>NUCLEOTIDE SEQUENCE [LARGE SCALE GENOMIC DNA]</scope>
    <source>
        <strain evidence="3 5">J2</strain>
    </source>
</reference>
<sequence length="1052" mass="113432">MIKWVVRFLVEVLAVVVALLAGGLFLASYYIDTGEFRARFVAELEGVLNRDVTLKGDLDIDIWPRLALVAEDLDIGEAPGFGDGPAAHFDDLSISVRVIPLFSRHVEVDSLDLDGLDAVIVRNGEGLFNWQTLLQGEEKPGVDVSVTDDWTFSIASVEITGAELLFRDERDGDEYRLSGIDIRTGIISLGDDVPFSATSSFSWQDKGVKADIELKGMVRLDAGASLPILSNTSVQAHVYGDFLPDKVEPGEFLADLDVDWENNRISLEDVKASFLGLLAEGDIDSGNLDEGLNLSGHVTVHPFAPRTLIARYAPDMPVKDVDGLNSSALATFIRVTEEGVRFKDLVVTLDDITVRGELGFKGYESPVFDFALRGDTIDLDRYLPLFRTGTPFIWDDYNLEFFRAFRGSGTVRADGFKVLDTLISDIRLKVAATDKGIDFDAGAIREGMASLGGRMSVAIGSAGAKGEPTLALNAVIDAESQRRGFEFLRQETFQAGGHGRLHLELALSKMACPPEGRSIYIFKHLSGAATLSLGEGKASIKGGSGEPVVLPYAKADVDLKFRPRGPESTEFWTSILSAGVKLRGPGRLETLNATAEGPFTLGLDKAYASGSDMAVSGYLTSPLLPKDAKRMTFAGKVGFDTDKTSVELADGTFQLLETPVTGNARYVGAAKVPYAEGDLAVAGADPRRMIYLLTGKNLRTNDPDALRKASVQTHFRADKDGFTLSELKGDLDGTTIKAHVMGTGWADPQLAFSLAAGSFNLDRYLSPAPAPSLSDVRAGKVPEAPPADLPLEFLRALRLNGKAFFSDFTLAKIRTESLEGSIRASEGVIQVSKVTGLLYGGALNATWKGTAYVERLDTHLFLDVDNMQAGPLMADLAKREYVRGETDLRADLTSTGGTDDETLDSLSGKVTVRINNGSFKFTGYDAPAKPVDEGRGAMIGKTQVAKPSPRTVFKTANVEADVDKGVFTLTTAQLDAPPVLKAQGHGSFSLGDDTIDISIRNDFVAVPSVTLRLTGKLTDPKVDVPTGKIVNDTVFNILSLPKKSFDFFRDLF</sequence>